<keyword evidence="2" id="KW-1185">Reference proteome</keyword>
<reference evidence="1" key="1">
    <citation type="submission" date="2023-07" db="EMBL/GenBank/DDBJ databases">
        <title>Black Yeasts Isolated from many extreme environments.</title>
        <authorList>
            <person name="Coleine C."/>
            <person name="Stajich J.E."/>
            <person name="Selbmann L."/>
        </authorList>
    </citation>
    <scope>NUCLEOTIDE SEQUENCE</scope>
    <source>
        <strain evidence="1">CCFEE 5714</strain>
    </source>
</reference>
<accession>A0ACC3NDR4</accession>
<organism evidence="1 2">
    <name type="scientific">Vermiconidia calcicola</name>
    <dbReference type="NCBI Taxonomy" id="1690605"/>
    <lineage>
        <taxon>Eukaryota</taxon>
        <taxon>Fungi</taxon>
        <taxon>Dikarya</taxon>
        <taxon>Ascomycota</taxon>
        <taxon>Pezizomycotina</taxon>
        <taxon>Dothideomycetes</taxon>
        <taxon>Dothideomycetidae</taxon>
        <taxon>Mycosphaerellales</taxon>
        <taxon>Extremaceae</taxon>
        <taxon>Vermiconidia</taxon>
    </lineage>
</organism>
<dbReference type="EMBL" id="JAUTXU010000051">
    <property type="protein sequence ID" value="KAK3715156.1"/>
    <property type="molecule type" value="Genomic_DNA"/>
</dbReference>
<sequence length="278" mass="32065">MQPRRINSRPEPERSQTWPLTLHIETAGEPGSKFALSKTYHVHDFFQDDLENNPQNHFLSSVGMYSYEDWADDRDSDGEEVEWNAGINDFALFDDDRRRAQENNEPLPSKWNNMLDQQASALQRAVERTQEEPKQDDAAGLSVTCEENVPNLTPDRSPELRDDLDVESYHGQTASRPQLPNYLTIIVTPPEEDNDQAVEEDEDLPLSIYVARRRARSQPKRKLERPGLRHTRTMSGRIHSWTRPSHSMYTVGEDSEAEERAEHGNGEEDEMRGRQPRA</sequence>
<dbReference type="Proteomes" id="UP001281147">
    <property type="component" value="Unassembled WGS sequence"/>
</dbReference>
<protein>
    <submittedName>
        <fullName evidence="1">Uncharacterized protein</fullName>
    </submittedName>
</protein>
<proteinExistence type="predicted"/>
<evidence type="ECO:0000313" key="1">
    <source>
        <dbReference type="EMBL" id="KAK3715156.1"/>
    </source>
</evidence>
<comment type="caution">
    <text evidence="1">The sequence shown here is derived from an EMBL/GenBank/DDBJ whole genome shotgun (WGS) entry which is preliminary data.</text>
</comment>
<name>A0ACC3NDR4_9PEZI</name>
<gene>
    <name evidence="1" type="ORF">LTR37_007366</name>
</gene>
<evidence type="ECO:0000313" key="2">
    <source>
        <dbReference type="Proteomes" id="UP001281147"/>
    </source>
</evidence>